<keyword evidence="2 5" id="KW-0012">Acyltransferase</keyword>
<dbReference type="GO" id="GO:0006654">
    <property type="term" value="P:phosphatidic acid biosynthetic process"/>
    <property type="evidence" value="ECO:0007669"/>
    <property type="project" value="TreeGrafter"/>
</dbReference>
<sequence length="271" mass="29460">MSPFYRFASRGVIIPFLKAISRQKVEGLENIPRDGGFIAVANHLSELDSLTAMRALVDADVPAYSLAKSTLFEVPVLGHVFKAGGQIPVYRGTDKAGNSLVEAERRLRGGDVVMIFPEGTLSRDPLRWPMTGKTGAARLAMSTGVPVLPMGQWGAQTIFDSFGGGFHPLPRKEVRVLIGEPFTLAERFGTDTQDREKVVAATAEIMSRITGLVEVLRGQKAPRPYDMRYDGDPGRTPNGRDLLGTRRPDPEPGDQTPGVAQERDDDAQDAS</sequence>
<dbReference type="AlphaFoldDB" id="A0A7T0LNE5"/>
<dbReference type="PANTHER" id="PTHR10434:SF55">
    <property type="entry name" value="POSSIBLE ACYLTRANSFERASE"/>
    <property type="match status" value="1"/>
</dbReference>
<dbReference type="SMART" id="SM00563">
    <property type="entry name" value="PlsC"/>
    <property type="match status" value="1"/>
</dbReference>
<evidence type="ECO:0000313" key="6">
    <source>
        <dbReference type="Proteomes" id="UP000594637"/>
    </source>
</evidence>
<dbReference type="Pfam" id="PF01553">
    <property type="entry name" value="Acyltransferase"/>
    <property type="match status" value="1"/>
</dbReference>
<evidence type="ECO:0000259" key="4">
    <source>
        <dbReference type="SMART" id="SM00563"/>
    </source>
</evidence>
<dbReference type="GO" id="GO:0005886">
    <property type="term" value="C:plasma membrane"/>
    <property type="evidence" value="ECO:0007669"/>
    <property type="project" value="TreeGrafter"/>
</dbReference>
<dbReference type="InterPro" id="IPR002123">
    <property type="entry name" value="Plipid/glycerol_acylTrfase"/>
</dbReference>
<dbReference type="EMBL" id="CP063989">
    <property type="protein sequence ID" value="QPL06643.1"/>
    <property type="molecule type" value="Genomic_DNA"/>
</dbReference>
<feature type="region of interest" description="Disordered" evidence="3">
    <location>
        <begin position="223"/>
        <end position="271"/>
    </location>
</feature>
<dbReference type="KEGG" id="arep:ID810_08020"/>
<dbReference type="Proteomes" id="UP000594637">
    <property type="component" value="Chromosome"/>
</dbReference>
<reference evidence="5 6" key="1">
    <citation type="submission" date="2020-11" db="EMBL/GenBank/DDBJ databases">
        <title>Actinomyces sp. ZJ750.</title>
        <authorList>
            <person name="Zhou J."/>
        </authorList>
    </citation>
    <scope>NUCLEOTIDE SEQUENCE [LARGE SCALE GENOMIC DNA]</scope>
    <source>
        <strain evidence="5 6">ZJ750</strain>
    </source>
</reference>
<evidence type="ECO:0000313" key="5">
    <source>
        <dbReference type="EMBL" id="QPL06643.1"/>
    </source>
</evidence>
<organism evidence="5 6">
    <name type="scientific">Actinomyces respiraculi</name>
    <dbReference type="NCBI Taxonomy" id="2744574"/>
    <lineage>
        <taxon>Bacteria</taxon>
        <taxon>Bacillati</taxon>
        <taxon>Actinomycetota</taxon>
        <taxon>Actinomycetes</taxon>
        <taxon>Actinomycetales</taxon>
        <taxon>Actinomycetaceae</taxon>
        <taxon>Actinomyces</taxon>
    </lineage>
</organism>
<accession>A0A7T0LNE5</accession>
<gene>
    <name evidence="5" type="ORF">ID810_08020</name>
</gene>
<feature type="domain" description="Phospholipid/glycerol acyltransferase" evidence="4">
    <location>
        <begin position="37"/>
        <end position="155"/>
    </location>
</feature>
<dbReference type="GO" id="GO:0003841">
    <property type="term" value="F:1-acylglycerol-3-phosphate O-acyltransferase activity"/>
    <property type="evidence" value="ECO:0007669"/>
    <property type="project" value="TreeGrafter"/>
</dbReference>
<evidence type="ECO:0000256" key="3">
    <source>
        <dbReference type="SAM" id="MobiDB-lite"/>
    </source>
</evidence>
<dbReference type="PANTHER" id="PTHR10434">
    <property type="entry name" value="1-ACYL-SN-GLYCEROL-3-PHOSPHATE ACYLTRANSFERASE"/>
    <property type="match status" value="1"/>
</dbReference>
<dbReference type="SUPFAM" id="SSF69593">
    <property type="entry name" value="Glycerol-3-phosphate (1)-acyltransferase"/>
    <property type="match status" value="1"/>
</dbReference>
<evidence type="ECO:0000256" key="2">
    <source>
        <dbReference type="ARBA" id="ARBA00023315"/>
    </source>
</evidence>
<dbReference type="CDD" id="cd07989">
    <property type="entry name" value="LPLAT_AGPAT-like"/>
    <property type="match status" value="1"/>
</dbReference>
<proteinExistence type="predicted"/>
<feature type="compositionally biased region" description="Basic and acidic residues" evidence="3">
    <location>
        <begin position="223"/>
        <end position="233"/>
    </location>
</feature>
<protein>
    <submittedName>
        <fullName evidence="5">1-acyl-sn-glycerol-3-phosphate acyltransferase</fullName>
    </submittedName>
</protein>
<evidence type="ECO:0000256" key="1">
    <source>
        <dbReference type="ARBA" id="ARBA00022679"/>
    </source>
</evidence>
<keyword evidence="1 5" id="KW-0808">Transferase</keyword>
<dbReference type="RefSeq" id="WP_166856914.1">
    <property type="nucleotide sequence ID" value="NZ_CP063989.1"/>
</dbReference>
<name>A0A7T0LNE5_9ACTO</name>
<keyword evidence="6" id="KW-1185">Reference proteome</keyword>